<keyword evidence="2" id="KW-0460">Magnesium</keyword>
<dbReference type="Proteomes" id="UP000026962">
    <property type="component" value="Chromosome 1"/>
</dbReference>
<keyword evidence="1" id="KW-0479">Metal-binding</keyword>
<dbReference type="GO" id="GO:0008168">
    <property type="term" value="F:methyltransferase activity"/>
    <property type="evidence" value="ECO:0007669"/>
    <property type="project" value="InterPro"/>
</dbReference>
<evidence type="ECO:0008006" key="5">
    <source>
        <dbReference type="Google" id="ProtNLM"/>
    </source>
</evidence>
<dbReference type="InterPro" id="IPR005299">
    <property type="entry name" value="MeTrfase_7"/>
</dbReference>
<dbReference type="Gramene" id="OPUNC01G27650.1">
    <property type="protein sequence ID" value="OPUNC01G27650.1"/>
    <property type="gene ID" value="OPUNC01G27650"/>
</dbReference>
<evidence type="ECO:0000256" key="2">
    <source>
        <dbReference type="ARBA" id="ARBA00022842"/>
    </source>
</evidence>
<dbReference type="eggNOG" id="ENOG502QQAF">
    <property type="taxonomic scope" value="Eukaryota"/>
</dbReference>
<dbReference type="Gene3D" id="3.40.50.150">
    <property type="entry name" value="Vaccinia Virus protein VP39"/>
    <property type="match status" value="2"/>
</dbReference>
<dbReference type="Gene3D" id="1.10.1200.270">
    <property type="entry name" value="Methyltransferase, alpha-helical capping domain"/>
    <property type="match status" value="2"/>
</dbReference>
<dbReference type="AlphaFoldDB" id="A0A0E0JMX2"/>
<keyword evidence="4" id="KW-1185">Reference proteome</keyword>
<dbReference type="SUPFAM" id="SSF53335">
    <property type="entry name" value="S-adenosyl-L-methionine-dependent methyltransferases"/>
    <property type="match status" value="2"/>
</dbReference>
<reference evidence="3" key="2">
    <citation type="submission" date="2018-05" db="EMBL/GenBank/DDBJ databases">
        <title>OpunRS2 (Oryza punctata Reference Sequence Version 2).</title>
        <authorList>
            <person name="Zhang J."/>
            <person name="Kudrna D."/>
            <person name="Lee S."/>
            <person name="Talag J."/>
            <person name="Welchert J."/>
            <person name="Wing R.A."/>
        </authorList>
    </citation>
    <scope>NUCLEOTIDE SEQUENCE [LARGE SCALE GENOMIC DNA]</scope>
</reference>
<dbReference type="OMA" id="GMSFTWE"/>
<evidence type="ECO:0000256" key="1">
    <source>
        <dbReference type="ARBA" id="ARBA00022723"/>
    </source>
</evidence>
<dbReference type="Pfam" id="PF03492">
    <property type="entry name" value="Methyltransf_7"/>
    <property type="match status" value="2"/>
</dbReference>
<dbReference type="GO" id="GO:0046872">
    <property type="term" value="F:metal ion binding"/>
    <property type="evidence" value="ECO:0007669"/>
    <property type="project" value="UniProtKB-KW"/>
</dbReference>
<dbReference type="InterPro" id="IPR042086">
    <property type="entry name" value="MeTrfase_capping"/>
</dbReference>
<proteinExistence type="predicted"/>
<protein>
    <recommendedName>
        <fullName evidence="5">Jasmonate O-methyltransferase</fullName>
    </recommendedName>
</protein>
<dbReference type="HOGENOM" id="CLU_019628_2_0_1"/>
<dbReference type="InterPro" id="IPR029063">
    <property type="entry name" value="SAM-dependent_MTases_sf"/>
</dbReference>
<dbReference type="PANTHER" id="PTHR31009">
    <property type="entry name" value="S-ADENOSYL-L-METHIONINE:CARBOXYL METHYLTRANSFERASE FAMILY PROTEIN"/>
    <property type="match status" value="1"/>
</dbReference>
<dbReference type="EnsemblPlants" id="OPUNC01G27650.1">
    <property type="protein sequence ID" value="OPUNC01G27650.1"/>
    <property type="gene ID" value="OPUNC01G27650"/>
</dbReference>
<accession>A0A0E0JMX2</accession>
<evidence type="ECO:0000313" key="3">
    <source>
        <dbReference type="EnsemblPlants" id="OPUNC01G27650.1"/>
    </source>
</evidence>
<evidence type="ECO:0000313" key="4">
    <source>
        <dbReference type="Proteomes" id="UP000026962"/>
    </source>
</evidence>
<sequence>MSSSLQCPDDPAPSMNVEAVLHMKEGVGETSYAKNSTLQKKSMDTVKSLVTESARDVYVSLKPERFTLADLGCSSGTNALGMVEEIVRSVAEVCRGSPPPEFSVLLNDLPTNDFNTIFSRLPEFTGNLKAGADPMVFLSGVPGSFYGRLFPSRSVHFVCSFSSLHWLSQVYDAICMRRTRTTYTYNVQLICDPCQDHVVSTHISQVPPGLLDGTNGPVNKGKMFISSTSPPAVAAAYTRQFRRDFSLFLGSRAAEVVAGGRMVVSMLGRDDERHAGRNTTLLWDLLSESFAALVSQGVVEQGKVDAYDAPFYAPSTGEIEEEVRLEGSFRVEVARAYEANLSGSGDARKDGRTVSMAVRAIQESMLGHHFGTEIVDALFAKYTELVTATMEREEVKSVQIGVVLTRL</sequence>
<reference evidence="3" key="1">
    <citation type="submission" date="2015-04" db="UniProtKB">
        <authorList>
            <consortium name="EnsemblPlants"/>
        </authorList>
    </citation>
    <scope>IDENTIFICATION</scope>
</reference>
<organism evidence="3">
    <name type="scientific">Oryza punctata</name>
    <name type="common">Red rice</name>
    <dbReference type="NCBI Taxonomy" id="4537"/>
    <lineage>
        <taxon>Eukaryota</taxon>
        <taxon>Viridiplantae</taxon>
        <taxon>Streptophyta</taxon>
        <taxon>Embryophyta</taxon>
        <taxon>Tracheophyta</taxon>
        <taxon>Spermatophyta</taxon>
        <taxon>Magnoliopsida</taxon>
        <taxon>Liliopsida</taxon>
        <taxon>Poales</taxon>
        <taxon>Poaceae</taxon>
        <taxon>BOP clade</taxon>
        <taxon>Oryzoideae</taxon>
        <taxon>Oryzeae</taxon>
        <taxon>Oryzinae</taxon>
        <taxon>Oryza</taxon>
    </lineage>
</organism>
<name>A0A0E0JMX2_ORYPU</name>